<sequence length="255" mass="28968">MPRSGRLCQSRIFIDQFEFTSSGGEIEVEFLLLIGCAVAPGIALMSFFYLRDRYDSEPLSLVGLLFFLGMLSTIPVMYLSDWLAQGMSSPYGRAFFAVALVEELAKYILTILIALRHREFDEEIDGIVYAVAASLGFATLENIIKAMVLGWETVAIRAFFTVPGHALFGVAMGFYLGKAKFATSKKKRWLLFGGAFFYPWVFHGIYDSLLVSEQMAWIMLIIPFMIFLWGLGMWKVRHAQRRSPYKPMEEQVQDV</sequence>
<comment type="subcellular location">
    <subcellularLocation>
        <location evidence="1">Cell membrane</location>
        <topology evidence="1">Multi-pass membrane protein</topology>
    </subcellularLocation>
</comment>
<evidence type="ECO:0000313" key="13">
    <source>
        <dbReference type="EMBL" id="ASS75160.1"/>
    </source>
</evidence>
<dbReference type="Pfam" id="PF13367">
    <property type="entry name" value="PrsW-protease"/>
    <property type="match status" value="1"/>
</dbReference>
<dbReference type="Proteomes" id="UP000214688">
    <property type="component" value="Chromosome"/>
</dbReference>
<dbReference type="InterPro" id="IPR026898">
    <property type="entry name" value="PrsW"/>
</dbReference>
<evidence type="ECO:0000256" key="6">
    <source>
        <dbReference type="ARBA" id="ARBA00022692"/>
    </source>
</evidence>
<dbReference type="GO" id="GO:0006508">
    <property type="term" value="P:proteolysis"/>
    <property type="evidence" value="ECO:0007669"/>
    <property type="project" value="UniProtKB-KW"/>
</dbReference>
<evidence type="ECO:0000256" key="4">
    <source>
        <dbReference type="ARBA" id="ARBA00022475"/>
    </source>
</evidence>
<feature type="transmembrane region" description="Helical" evidence="12">
    <location>
        <begin position="91"/>
        <end position="115"/>
    </location>
</feature>
<accession>A0A223D0M1</accession>
<organism evidence="13 14">
    <name type="scientific">Tumebacillus algifaecis</name>
    <dbReference type="NCBI Taxonomy" id="1214604"/>
    <lineage>
        <taxon>Bacteria</taxon>
        <taxon>Bacillati</taxon>
        <taxon>Bacillota</taxon>
        <taxon>Bacilli</taxon>
        <taxon>Bacillales</taxon>
        <taxon>Alicyclobacillaceae</taxon>
        <taxon>Tumebacillus</taxon>
    </lineage>
</organism>
<feature type="transmembrane region" description="Helical" evidence="12">
    <location>
        <begin position="59"/>
        <end position="79"/>
    </location>
</feature>
<feature type="transmembrane region" description="Helical" evidence="12">
    <location>
        <begin position="215"/>
        <end position="234"/>
    </location>
</feature>
<keyword evidence="4 11" id="KW-1003">Cell membrane</keyword>
<evidence type="ECO:0000256" key="11">
    <source>
        <dbReference type="PIRNR" id="PIRNR016933"/>
    </source>
</evidence>
<reference evidence="13 14" key="1">
    <citation type="journal article" date="2015" name="Int. J. Syst. Evol. Microbiol.">
        <title>Tumebacillus algifaecis sp. nov., isolated from decomposing algal scum.</title>
        <authorList>
            <person name="Wu Y.F."/>
            <person name="Zhang B."/>
            <person name="Xing P."/>
            <person name="Wu Q.L."/>
            <person name="Liu S.J."/>
        </authorList>
    </citation>
    <scope>NUCLEOTIDE SEQUENCE [LARGE SCALE GENOMIC DNA]</scope>
    <source>
        <strain evidence="13 14">THMBR28</strain>
    </source>
</reference>
<keyword evidence="5 11" id="KW-0645">Protease</keyword>
<dbReference type="GO" id="GO:0005886">
    <property type="term" value="C:plasma membrane"/>
    <property type="evidence" value="ECO:0007669"/>
    <property type="project" value="UniProtKB-SubCell"/>
</dbReference>
<evidence type="ECO:0000313" key="14">
    <source>
        <dbReference type="Proteomes" id="UP000214688"/>
    </source>
</evidence>
<evidence type="ECO:0000256" key="9">
    <source>
        <dbReference type="ARBA" id="ARBA00023136"/>
    </source>
</evidence>
<evidence type="ECO:0000256" key="7">
    <source>
        <dbReference type="ARBA" id="ARBA00022801"/>
    </source>
</evidence>
<dbReference type="InterPro" id="IPR023596">
    <property type="entry name" value="Peptidase_PrsW_arch/bac"/>
</dbReference>
<keyword evidence="6 12" id="KW-0812">Transmembrane</keyword>
<dbReference type="EC" id="3.4.-.-" evidence="11"/>
<keyword evidence="14" id="KW-1185">Reference proteome</keyword>
<keyword evidence="9 11" id="KW-0472">Membrane</keyword>
<dbReference type="PIRSF" id="PIRSF016933">
    <property type="entry name" value="PrsW"/>
    <property type="match status" value="1"/>
</dbReference>
<keyword evidence="8 12" id="KW-1133">Transmembrane helix</keyword>
<name>A0A223D0M1_9BACL</name>
<evidence type="ECO:0000256" key="3">
    <source>
        <dbReference type="ARBA" id="ARBA00018997"/>
    </source>
</evidence>
<dbReference type="PANTHER" id="PTHR36844">
    <property type="entry name" value="PROTEASE PRSW"/>
    <property type="match status" value="1"/>
</dbReference>
<dbReference type="NCBIfam" id="NF033739">
    <property type="entry name" value="intramemb_PrsW"/>
    <property type="match status" value="1"/>
</dbReference>
<evidence type="ECO:0000256" key="12">
    <source>
        <dbReference type="SAM" id="Phobius"/>
    </source>
</evidence>
<feature type="transmembrane region" description="Helical" evidence="12">
    <location>
        <begin position="127"/>
        <end position="148"/>
    </location>
</feature>
<evidence type="ECO:0000256" key="2">
    <source>
        <dbReference type="ARBA" id="ARBA00009165"/>
    </source>
</evidence>
<evidence type="ECO:0000256" key="1">
    <source>
        <dbReference type="ARBA" id="ARBA00004651"/>
    </source>
</evidence>
<keyword evidence="7 11" id="KW-0378">Hydrolase</keyword>
<gene>
    <name evidence="13" type="ORF">CIG75_09315</name>
</gene>
<dbReference type="GO" id="GO:0008233">
    <property type="term" value="F:peptidase activity"/>
    <property type="evidence" value="ECO:0007669"/>
    <property type="project" value="UniProtKB-KW"/>
</dbReference>
<dbReference type="PANTHER" id="PTHR36844:SF1">
    <property type="entry name" value="PROTEASE PRSW"/>
    <property type="match status" value="1"/>
</dbReference>
<comment type="function">
    <text evidence="11">Involved in the degradation of specific anti-sigma factors.</text>
</comment>
<evidence type="ECO:0000256" key="8">
    <source>
        <dbReference type="ARBA" id="ARBA00022989"/>
    </source>
</evidence>
<dbReference type="EMBL" id="CP022657">
    <property type="protein sequence ID" value="ASS75160.1"/>
    <property type="molecule type" value="Genomic_DNA"/>
</dbReference>
<proteinExistence type="inferred from homology"/>
<dbReference type="AlphaFoldDB" id="A0A223D0M1"/>
<dbReference type="KEGG" id="tab:CIG75_09315"/>
<protein>
    <recommendedName>
        <fullName evidence="3 11">Protease PrsW</fullName>
        <ecNumber evidence="11">3.4.-.-</ecNumber>
    </recommendedName>
    <alternativeName>
        <fullName evidence="10 11">Protease responsible for activating sigma-W</fullName>
    </alternativeName>
</protein>
<comment type="similarity">
    <text evidence="2 11">Belongs to the protease PrsW family.</text>
</comment>
<feature type="transmembrane region" description="Helical" evidence="12">
    <location>
        <begin position="30"/>
        <end position="50"/>
    </location>
</feature>
<feature type="transmembrane region" description="Helical" evidence="12">
    <location>
        <begin position="154"/>
        <end position="177"/>
    </location>
</feature>
<evidence type="ECO:0000256" key="10">
    <source>
        <dbReference type="ARBA" id="ARBA00030345"/>
    </source>
</evidence>
<feature type="transmembrane region" description="Helical" evidence="12">
    <location>
        <begin position="189"/>
        <end position="209"/>
    </location>
</feature>
<evidence type="ECO:0000256" key="5">
    <source>
        <dbReference type="ARBA" id="ARBA00022670"/>
    </source>
</evidence>